<gene>
    <name evidence="1" type="ORF">DPMN_039182</name>
</gene>
<accession>A0A9D4MEJ4</accession>
<keyword evidence="2" id="KW-1185">Reference proteome</keyword>
<sequence length="53" mass="6260">MKAWRPSQKIVPHLMFKNHCISNNRKLNFSPKQLTHMFVQYTSQICHLLGLPP</sequence>
<name>A0A9D4MEJ4_DREPO</name>
<comment type="caution">
    <text evidence="1">The sequence shown here is derived from an EMBL/GenBank/DDBJ whole genome shotgun (WGS) entry which is preliminary data.</text>
</comment>
<dbReference type="Proteomes" id="UP000828390">
    <property type="component" value="Unassembled WGS sequence"/>
</dbReference>
<proteinExistence type="predicted"/>
<protein>
    <submittedName>
        <fullName evidence="1">Uncharacterized protein</fullName>
    </submittedName>
</protein>
<organism evidence="1 2">
    <name type="scientific">Dreissena polymorpha</name>
    <name type="common">Zebra mussel</name>
    <name type="synonym">Mytilus polymorpha</name>
    <dbReference type="NCBI Taxonomy" id="45954"/>
    <lineage>
        <taxon>Eukaryota</taxon>
        <taxon>Metazoa</taxon>
        <taxon>Spiralia</taxon>
        <taxon>Lophotrochozoa</taxon>
        <taxon>Mollusca</taxon>
        <taxon>Bivalvia</taxon>
        <taxon>Autobranchia</taxon>
        <taxon>Heteroconchia</taxon>
        <taxon>Euheterodonta</taxon>
        <taxon>Imparidentia</taxon>
        <taxon>Neoheterodontei</taxon>
        <taxon>Myida</taxon>
        <taxon>Dreissenoidea</taxon>
        <taxon>Dreissenidae</taxon>
        <taxon>Dreissena</taxon>
    </lineage>
</organism>
<dbReference type="EMBL" id="JAIWYP010000002">
    <property type="protein sequence ID" value="KAH3875900.1"/>
    <property type="molecule type" value="Genomic_DNA"/>
</dbReference>
<evidence type="ECO:0000313" key="1">
    <source>
        <dbReference type="EMBL" id="KAH3875900.1"/>
    </source>
</evidence>
<reference evidence="1" key="1">
    <citation type="journal article" date="2019" name="bioRxiv">
        <title>The Genome of the Zebra Mussel, Dreissena polymorpha: A Resource for Invasive Species Research.</title>
        <authorList>
            <person name="McCartney M.A."/>
            <person name="Auch B."/>
            <person name="Kono T."/>
            <person name="Mallez S."/>
            <person name="Zhang Y."/>
            <person name="Obille A."/>
            <person name="Becker A."/>
            <person name="Abrahante J.E."/>
            <person name="Garbe J."/>
            <person name="Badalamenti J.P."/>
            <person name="Herman A."/>
            <person name="Mangelson H."/>
            <person name="Liachko I."/>
            <person name="Sullivan S."/>
            <person name="Sone E.D."/>
            <person name="Koren S."/>
            <person name="Silverstein K.A.T."/>
            <person name="Beckman K.B."/>
            <person name="Gohl D.M."/>
        </authorList>
    </citation>
    <scope>NUCLEOTIDE SEQUENCE</scope>
    <source>
        <strain evidence="1">Duluth1</strain>
        <tissue evidence="1">Whole animal</tissue>
    </source>
</reference>
<dbReference type="AlphaFoldDB" id="A0A9D4MEJ4"/>
<evidence type="ECO:0000313" key="2">
    <source>
        <dbReference type="Proteomes" id="UP000828390"/>
    </source>
</evidence>
<reference evidence="1" key="2">
    <citation type="submission" date="2020-11" db="EMBL/GenBank/DDBJ databases">
        <authorList>
            <person name="McCartney M.A."/>
            <person name="Auch B."/>
            <person name="Kono T."/>
            <person name="Mallez S."/>
            <person name="Becker A."/>
            <person name="Gohl D.M."/>
            <person name="Silverstein K.A.T."/>
            <person name="Koren S."/>
            <person name="Bechman K.B."/>
            <person name="Herman A."/>
            <person name="Abrahante J.E."/>
            <person name="Garbe J."/>
        </authorList>
    </citation>
    <scope>NUCLEOTIDE SEQUENCE</scope>
    <source>
        <strain evidence="1">Duluth1</strain>
        <tissue evidence="1">Whole animal</tissue>
    </source>
</reference>